<dbReference type="RefSeq" id="WP_263745229.1">
    <property type="nucleotide sequence ID" value="NZ_JAOWRF010000139.1"/>
</dbReference>
<gene>
    <name evidence="1" type="ORF">OGM63_09285</name>
</gene>
<evidence type="ECO:0000313" key="1">
    <source>
        <dbReference type="EMBL" id="MCV3213702.1"/>
    </source>
</evidence>
<dbReference type="Proteomes" id="UP001526143">
    <property type="component" value="Unassembled WGS sequence"/>
</dbReference>
<reference evidence="1 2" key="1">
    <citation type="submission" date="2022-10" db="EMBL/GenBank/DDBJ databases">
        <title>Identification of biosynthetic pathway for the production of the potent trypsin inhibitor radiosumin.</title>
        <authorList>
            <person name="Fewer D.P."/>
            <person name="Delbaje E."/>
            <person name="Ouyang X."/>
            <person name="Agostino P.D."/>
            <person name="Wahlsten M."/>
            <person name="Jokela J."/>
            <person name="Permi P."/>
            <person name="Haapaniemi E."/>
            <person name="Koistinen H."/>
        </authorList>
    </citation>
    <scope>NUCLEOTIDE SEQUENCE [LARGE SCALE GENOMIC DNA]</scope>
    <source>
        <strain evidence="1 2">NIES-515</strain>
    </source>
</reference>
<keyword evidence="2" id="KW-1185">Reference proteome</keyword>
<proteinExistence type="predicted"/>
<name>A0ABT3AX51_9CYAN</name>
<comment type="caution">
    <text evidence="1">The sequence shown here is derived from an EMBL/GenBank/DDBJ whole genome shotgun (WGS) entry which is preliminary data.</text>
</comment>
<sequence>MSQHNTFTNLNSLNNARAAATSTASFSKTLCDRQIRSTSSPPD</sequence>
<protein>
    <submittedName>
        <fullName evidence="1">Uncharacterized protein</fullName>
    </submittedName>
</protein>
<dbReference type="EMBL" id="JAOWRF010000139">
    <property type="protein sequence ID" value="MCV3213702.1"/>
    <property type="molecule type" value="Genomic_DNA"/>
</dbReference>
<evidence type="ECO:0000313" key="2">
    <source>
        <dbReference type="Proteomes" id="UP001526143"/>
    </source>
</evidence>
<accession>A0ABT3AX51</accession>
<organism evidence="1 2">
    <name type="scientific">Plectonema radiosum NIES-515</name>
    <dbReference type="NCBI Taxonomy" id="2986073"/>
    <lineage>
        <taxon>Bacteria</taxon>
        <taxon>Bacillati</taxon>
        <taxon>Cyanobacteriota</taxon>
        <taxon>Cyanophyceae</taxon>
        <taxon>Oscillatoriophycideae</taxon>
        <taxon>Oscillatoriales</taxon>
        <taxon>Microcoleaceae</taxon>
        <taxon>Plectonema</taxon>
    </lineage>
</organism>